<dbReference type="EMBL" id="JBHMFA010000001">
    <property type="protein sequence ID" value="MFB9103371.1"/>
    <property type="molecule type" value="Genomic_DNA"/>
</dbReference>
<dbReference type="Gene3D" id="2.60.40.10">
    <property type="entry name" value="Immunoglobulins"/>
    <property type="match status" value="1"/>
</dbReference>
<organism evidence="4 5">
    <name type="scientific">Algibacter miyuki</name>
    <dbReference type="NCBI Taxonomy" id="1306933"/>
    <lineage>
        <taxon>Bacteria</taxon>
        <taxon>Pseudomonadati</taxon>
        <taxon>Bacteroidota</taxon>
        <taxon>Flavobacteriia</taxon>
        <taxon>Flavobacteriales</taxon>
        <taxon>Flavobacteriaceae</taxon>
        <taxon>Algibacter</taxon>
    </lineage>
</organism>
<evidence type="ECO:0000256" key="2">
    <source>
        <dbReference type="SAM" id="SignalP"/>
    </source>
</evidence>
<reference evidence="4 5" key="1">
    <citation type="submission" date="2024-09" db="EMBL/GenBank/DDBJ databases">
        <authorList>
            <person name="Sun Q."/>
            <person name="Mori K."/>
        </authorList>
    </citation>
    <scope>NUCLEOTIDE SEQUENCE [LARGE SCALE GENOMIC DNA]</scope>
    <source>
        <strain evidence="4 5">CECT 8300</strain>
    </source>
</reference>
<sequence>MKKITTKKILLTVFSSFIGLASLSAQVMLKEIPLEQQIEASSLVVEGKVISKESFWNAEHTEIYTVNTVEVYKVFKGEQSRTVEVVTPGGIVGDTAVKIMPNLNLNLNDVGVFTLYNDESSKSNTFKAYSGVQGFYKYNLIEDVATNPFNKKEGIQAVLYKEITNETKVGVSEVLEFSVAKFLNKTAQSKGLLAAENISFSEKPVTAGTGEVLAITGTDFGTEKGKVGFANTIDGGESVVYALDSQVLTWKDTEITVEVPSLAGTGAVTIVDANEGLAQSDGILTVSYAVLNYDDEVNAFMVQHYGANGGAFVWNRSTSLINNAPALASFTRAFENWRCETGINWVFGDNTSVSKAGIDGLNVIGFSEGLGDQGYLGLTTLVYKRSCNGDGNWVVAEIDMVFADLDNDDGFEEWYFGENQNGIFFEIDFESVALHELGHAQLLDHVNDNNDAMDFNFGSGQVIRTLNDGNKEAGHLIQELSSTNVVCEYPLMATYKCTLGIDEDVLESSIELYPNPAKNEFFIKNASSVNVEKVMVYDVNGRLVSKVDVSNNSGLKTISLSGVSSGLYFVNIHSDITSITKKLVVK</sequence>
<name>A0ABV5GUQ9_9FLAO</name>
<dbReference type="Proteomes" id="UP001589590">
    <property type="component" value="Unassembled WGS sequence"/>
</dbReference>
<protein>
    <submittedName>
        <fullName evidence="4">T9SS type A sorting domain-containing protein</fullName>
    </submittedName>
</protein>
<dbReference type="InterPro" id="IPR024079">
    <property type="entry name" value="MetalloPept_cat_dom_sf"/>
</dbReference>
<feature type="domain" description="Secretion system C-terminal sorting" evidence="3">
    <location>
        <begin position="512"/>
        <end position="585"/>
    </location>
</feature>
<gene>
    <name evidence="4" type="ORF">ACFFU1_00565</name>
</gene>
<dbReference type="InterPro" id="IPR026444">
    <property type="entry name" value="Secre_tail"/>
</dbReference>
<dbReference type="NCBIfam" id="TIGR04183">
    <property type="entry name" value="Por_Secre_tail"/>
    <property type="match status" value="1"/>
</dbReference>
<dbReference type="SUPFAM" id="SSF55486">
    <property type="entry name" value="Metalloproteases ('zincins'), catalytic domain"/>
    <property type="match status" value="1"/>
</dbReference>
<accession>A0ABV5GUQ9</accession>
<feature type="chain" id="PRO_5047302037" evidence="2">
    <location>
        <begin position="28"/>
        <end position="586"/>
    </location>
</feature>
<keyword evidence="5" id="KW-1185">Reference proteome</keyword>
<comment type="caution">
    <text evidence="4">The sequence shown here is derived from an EMBL/GenBank/DDBJ whole genome shotgun (WGS) entry which is preliminary data.</text>
</comment>
<evidence type="ECO:0000259" key="3">
    <source>
        <dbReference type="Pfam" id="PF18962"/>
    </source>
</evidence>
<dbReference type="Pfam" id="PF18962">
    <property type="entry name" value="Por_Secre_tail"/>
    <property type="match status" value="1"/>
</dbReference>
<keyword evidence="1 2" id="KW-0732">Signal</keyword>
<feature type="signal peptide" evidence="2">
    <location>
        <begin position="1"/>
        <end position="27"/>
    </location>
</feature>
<dbReference type="Gene3D" id="3.40.390.10">
    <property type="entry name" value="Collagenase (Catalytic Domain)"/>
    <property type="match status" value="1"/>
</dbReference>
<dbReference type="SUPFAM" id="SSF81296">
    <property type="entry name" value="E set domains"/>
    <property type="match status" value="1"/>
</dbReference>
<dbReference type="InterPro" id="IPR013783">
    <property type="entry name" value="Ig-like_fold"/>
</dbReference>
<evidence type="ECO:0000256" key="1">
    <source>
        <dbReference type="ARBA" id="ARBA00022729"/>
    </source>
</evidence>
<evidence type="ECO:0000313" key="5">
    <source>
        <dbReference type="Proteomes" id="UP001589590"/>
    </source>
</evidence>
<dbReference type="InterPro" id="IPR014756">
    <property type="entry name" value="Ig_E-set"/>
</dbReference>
<dbReference type="RefSeq" id="WP_290268862.1">
    <property type="nucleotide sequence ID" value="NZ_JAUFQP010000007.1"/>
</dbReference>
<evidence type="ECO:0000313" key="4">
    <source>
        <dbReference type="EMBL" id="MFB9103371.1"/>
    </source>
</evidence>
<proteinExistence type="predicted"/>